<gene>
    <name evidence="1" type="ORF">HPB50_004872</name>
</gene>
<name>A0ACB7T3W1_HYAAI</name>
<dbReference type="EMBL" id="CM023491">
    <property type="protein sequence ID" value="KAH6940684.1"/>
    <property type="molecule type" value="Genomic_DNA"/>
</dbReference>
<dbReference type="Proteomes" id="UP000821845">
    <property type="component" value="Chromosome 11"/>
</dbReference>
<organism evidence="1 2">
    <name type="scientific">Hyalomma asiaticum</name>
    <name type="common">Tick</name>
    <dbReference type="NCBI Taxonomy" id="266040"/>
    <lineage>
        <taxon>Eukaryota</taxon>
        <taxon>Metazoa</taxon>
        <taxon>Ecdysozoa</taxon>
        <taxon>Arthropoda</taxon>
        <taxon>Chelicerata</taxon>
        <taxon>Arachnida</taxon>
        <taxon>Acari</taxon>
        <taxon>Parasitiformes</taxon>
        <taxon>Ixodida</taxon>
        <taxon>Ixodoidea</taxon>
        <taxon>Ixodidae</taxon>
        <taxon>Hyalomminae</taxon>
        <taxon>Hyalomma</taxon>
    </lineage>
</organism>
<sequence length="160" mass="17955">MQDTRVRPILLYECYRTGVTAEPDAAVNFTALFDCTMAEGDQKCQAITWTAESGHPQSYERNVLEYTYDEASESLLLSSSDFSERINLPITPYNGLAYYFTMTITSDEDREVYKLYDVESGCGNAAQLLSQLDLEVNGNLVFSRAVVEPTQPCKRSLKCA</sequence>
<comment type="caution">
    <text evidence="1">The sequence shown here is derived from an EMBL/GenBank/DDBJ whole genome shotgun (WGS) entry which is preliminary data.</text>
</comment>
<accession>A0ACB7T3W1</accession>
<reference evidence="1" key="1">
    <citation type="submission" date="2020-05" db="EMBL/GenBank/DDBJ databases">
        <title>Large-scale comparative analyses of tick genomes elucidate their genetic diversity and vector capacities.</title>
        <authorList>
            <person name="Jia N."/>
            <person name="Wang J."/>
            <person name="Shi W."/>
            <person name="Du L."/>
            <person name="Sun Y."/>
            <person name="Zhan W."/>
            <person name="Jiang J."/>
            <person name="Wang Q."/>
            <person name="Zhang B."/>
            <person name="Ji P."/>
            <person name="Sakyi L.B."/>
            <person name="Cui X."/>
            <person name="Yuan T."/>
            <person name="Jiang B."/>
            <person name="Yang W."/>
            <person name="Lam T.T.-Y."/>
            <person name="Chang Q."/>
            <person name="Ding S."/>
            <person name="Wang X."/>
            <person name="Zhu J."/>
            <person name="Ruan X."/>
            <person name="Zhao L."/>
            <person name="Wei J."/>
            <person name="Que T."/>
            <person name="Du C."/>
            <person name="Cheng J."/>
            <person name="Dai P."/>
            <person name="Han X."/>
            <person name="Huang E."/>
            <person name="Gao Y."/>
            <person name="Liu J."/>
            <person name="Shao H."/>
            <person name="Ye R."/>
            <person name="Li L."/>
            <person name="Wei W."/>
            <person name="Wang X."/>
            <person name="Wang C."/>
            <person name="Yang T."/>
            <person name="Huo Q."/>
            <person name="Li W."/>
            <person name="Guo W."/>
            <person name="Chen H."/>
            <person name="Zhou L."/>
            <person name="Ni X."/>
            <person name="Tian J."/>
            <person name="Zhou Y."/>
            <person name="Sheng Y."/>
            <person name="Liu T."/>
            <person name="Pan Y."/>
            <person name="Xia L."/>
            <person name="Li J."/>
            <person name="Zhao F."/>
            <person name="Cao W."/>
        </authorList>
    </citation>
    <scope>NUCLEOTIDE SEQUENCE</scope>
    <source>
        <strain evidence="1">Hyas-2018</strain>
    </source>
</reference>
<evidence type="ECO:0000313" key="2">
    <source>
        <dbReference type="Proteomes" id="UP000821845"/>
    </source>
</evidence>
<keyword evidence="2" id="KW-1185">Reference proteome</keyword>
<evidence type="ECO:0000313" key="1">
    <source>
        <dbReference type="EMBL" id="KAH6940684.1"/>
    </source>
</evidence>
<protein>
    <submittedName>
        <fullName evidence="1">Uncharacterized protein</fullName>
    </submittedName>
</protein>
<proteinExistence type="predicted"/>